<dbReference type="EMBL" id="AODQ01000182">
    <property type="protein sequence ID" value="EMR00821.1"/>
    <property type="molecule type" value="Genomic_DNA"/>
</dbReference>
<dbReference type="InterPro" id="IPR036397">
    <property type="entry name" value="RNaseH_sf"/>
</dbReference>
<protein>
    <submittedName>
        <fullName evidence="2">Integrase core domain protein</fullName>
    </submittedName>
</protein>
<dbReference type="GO" id="GO:0003676">
    <property type="term" value="F:nucleic acid binding"/>
    <property type="evidence" value="ECO:0007669"/>
    <property type="project" value="InterPro"/>
</dbReference>
<sequence length="269" mass="31622">MIDVDHPTLSISRQCKLVGLSRSVFYYQPAKADEENLRLMEEIDKLYLKYPFYGSRKMAKELKLRGYEVNRKRIQRLYQLMGIQAVGPKPNTSKPMQGHKIYPYLLRNLKIESINQVWATDLTYVPMPTGFMYLMAVVDLYSRKVISWGLSNSMDTDFCCRVLKEALQIGKPEIFNTDQGSQFTSDAFTEILKQHSIQISMDGKGRAIDNIFVERLWRSVKYEYLYLQRPESCQNLYQGLKQYFLFYNQERLHQSLDYKTPESIYNMAA</sequence>
<dbReference type="PROSITE" id="PS50994">
    <property type="entry name" value="INTEGRASE"/>
    <property type="match status" value="1"/>
</dbReference>
<dbReference type="InterPro" id="IPR025948">
    <property type="entry name" value="HTH-like_dom"/>
</dbReference>
<name>M7N0U3_9BACT</name>
<dbReference type="InterPro" id="IPR048020">
    <property type="entry name" value="Transpos_IS3"/>
</dbReference>
<dbReference type="InterPro" id="IPR050900">
    <property type="entry name" value="Transposase_IS3/IS150/IS904"/>
</dbReference>
<dbReference type="STRING" id="1279009.ADICEAN_04053"/>
<dbReference type="eggNOG" id="COG2801">
    <property type="taxonomic scope" value="Bacteria"/>
</dbReference>
<dbReference type="PANTHER" id="PTHR46889:SF7">
    <property type="entry name" value="TRANSPOSASE FOR INSERTION SEQUENCE ELEMENT IS904"/>
    <property type="match status" value="1"/>
</dbReference>
<dbReference type="GO" id="GO:0015074">
    <property type="term" value="P:DNA integration"/>
    <property type="evidence" value="ECO:0007669"/>
    <property type="project" value="InterPro"/>
</dbReference>
<comment type="caution">
    <text evidence="2">The sequence shown here is derived from an EMBL/GenBank/DDBJ whole genome shotgun (WGS) entry which is preliminary data.</text>
</comment>
<dbReference type="PANTHER" id="PTHR46889">
    <property type="entry name" value="TRANSPOSASE INSF FOR INSERTION SEQUENCE IS3B-RELATED"/>
    <property type="match status" value="1"/>
</dbReference>
<dbReference type="PATRIC" id="fig|1279009.4.peg.4087"/>
<dbReference type="Pfam" id="PF13276">
    <property type="entry name" value="HTH_21"/>
    <property type="match status" value="1"/>
</dbReference>
<dbReference type="InterPro" id="IPR012337">
    <property type="entry name" value="RNaseH-like_sf"/>
</dbReference>
<dbReference type="InterPro" id="IPR001584">
    <property type="entry name" value="Integrase_cat-core"/>
</dbReference>
<accession>M7N0U3</accession>
<dbReference type="AlphaFoldDB" id="M7N0U3"/>
<dbReference type="Gene3D" id="3.30.420.10">
    <property type="entry name" value="Ribonuclease H-like superfamily/Ribonuclease H"/>
    <property type="match status" value="1"/>
</dbReference>
<gene>
    <name evidence="2" type="ORF">ADICEAN_04053</name>
</gene>
<dbReference type="SUPFAM" id="SSF53098">
    <property type="entry name" value="Ribonuclease H-like"/>
    <property type="match status" value="1"/>
</dbReference>
<proteinExistence type="predicted"/>
<feature type="domain" description="Integrase catalytic" evidence="1">
    <location>
        <begin position="99"/>
        <end position="269"/>
    </location>
</feature>
<dbReference type="NCBIfam" id="NF033516">
    <property type="entry name" value="transpos_IS3"/>
    <property type="match status" value="1"/>
</dbReference>
<keyword evidence="3" id="KW-1185">Reference proteome</keyword>
<evidence type="ECO:0000313" key="3">
    <source>
        <dbReference type="Proteomes" id="UP000011910"/>
    </source>
</evidence>
<organism evidence="2 3">
    <name type="scientific">Cesiribacter andamanensis AMV16</name>
    <dbReference type="NCBI Taxonomy" id="1279009"/>
    <lineage>
        <taxon>Bacteria</taxon>
        <taxon>Pseudomonadati</taxon>
        <taxon>Bacteroidota</taxon>
        <taxon>Cytophagia</taxon>
        <taxon>Cytophagales</taxon>
        <taxon>Cesiribacteraceae</taxon>
        <taxon>Cesiribacter</taxon>
    </lineage>
</organism>
<evidence type="ECO:0000313" key="2">
    <source>
        <dbReference type="EMBL" id="EMR00821.1"/>
    </source>
</evidence>
<reference evidence="2 3" key="1">
    <citation type="journal article" date="2013" name="Genome Announc.">
        <title>Draft Genome Sequence of Cesiribacter andamanensis Strain AMV16T, Isolated from a Soil Sample from a Mud Volcano in the Andaman Islands, India.</title>
        <authorList>
            <person name="Shivaji S."/>
            <person name="Ara S."/>
            <person name="Begum Z."/>
            <person name="Srinivas T.N."/>
            <person name="Singh A."/>
            <person name="Kumar Pinnaka A."/>
        </authorList>
    </citation>
    <scope>NUCLEOTIDE SEQUENCE [LARGE SCALE GENOMIC DNA]</scope>
    <source>
        <strain evidence="2 3">AMV16</strain>
    </source>
</reference>
<dbReference type="Proteomes" id="UP000011910">
    <property type="component" value="Unassembled WGS sequence"/>
</dbReference>
<evidence type="ECO:0000259" key="1">
    <source>
        <dbReference type="PROSITE" id="PS50994"/>
    </source>
</evidence>
<dbReference type="Pfam" id="PF00665">
    <property type="entry name" value="rve"/>
    <property type="match status" value="1"/>
</dbReference>